<evidence type="ECO:0000313" key="2">
    <source>
        <dbReference type="EMBL" id="KAJ2680838.1"/>
    </source>
</evidence>
<feature type="compositionally biased region" description="Low complexity" evidence="1">
    <location>
        <begin position="153"/>
        <end position="163"/>
    </location>
</feature>
<dbReference type="InterPro" id="IPR011333">
    <property type="entry name" value="SKP1/BTB/POZ_sf"/>
</dbReference>
<organism evidence="2 3">
    <name type="scientific">Coemansia spiralis</name>
    <dbReference type="NCBI Taxonomy" id="417178"/>
    <lineage>
        <taxon>Eukaryota</taxon>
        <taxon>Fungi</taxon>
        <taxon>Fungi incertae sedis</taxon>
        <taxon>Zoopagomycota</taxon>
        <taxon>Kickxellomycotina</taxon>
        <taxon>Kickxellomycetes</taxon>
        <taxon>Kickxellales</taxon>
        <taxon>Kickxellaceae</taxon>
        <taxon>Coemansia</taxon>
    </lineage>
</organism>
<comment type="caution">
    <text evidence="2">The sequence shown here is derived from an EMBL/GenBank/DDBJ whole genome shotgun (WGS) entry which is preliminary data.</text>
</comment>
<gene>
    <name evidence="2" type="ORF">GGI25_000474</name>
</gene>
<feature type="compositionally biased region" description="Polar residues" evidence="1">
    <location>
        <begin position="246"/>
        <end position="263"/>
    </location>
</feature>
<evidence type="ECO:0000313" key="3">
    <source>
        <dbReference type="Proteomes" id="UP001151518"/>
    </source>
</evidence>
<name>A0A9W8GEI3_9FUNG</name>
<dbReference type="Proteomes" id="UP001151518">
    <property type="component" value="Unassembled WGS sequence"/>
</dbReference>
<evidence type="ECO:0000256" key="1">
    <source>
        <dbReference type="SAM" id="MobiDB-lite"/>
    </source>
</evidence>
<feature type="compositionally biased region" description="Polar residues" evidence="1">
    <location>
        <begin position="123"/>
        <end position="148"/>
    </location>
</feature>
<accession>A0A9W8GEI3</accession>
<feature type="region of interest" description="Disordered" evidence="1">
    <location>
        <begin position="123"/>
        <end position="271"/>
    </location>
</feature>
<proteinExistence type="predicted"/>
<reference evidence="2" key="1">
    <citation type="submission" date="2022-07" db="EMBL/GenBank/DDBJ databases">
        <title>Phylogenomic reconstructions and comparative analyses of Kickxellomycotina fungi.</title>
        <authorList>
            <person name="Reynolds N.K."/>
            <person name="Stajich J.E."/>
            <person name="Barry K."/>
            <person name="Grigoriev I.V."/>
            <person name="Crous P."/>
            <person name="Smith M.E."/>
        </authorList>
    </citation>
    <scope>NUCLEOTIDE SEQUENCE</scope>
    <source>
        <strain evidence="2">NRRL 3115</strain>
    </source>
</reference>
<dbReference type="AlphaFoldDB" id="A0A9W8GEI3"/>
<dbReference type="SUPFAM" id="SSF54695">
    <property type="entry name" value="POZ domain"/>
    <property type="match status" value="1"/>
</dbReference>
<dbReference type="EMBL" id="JANBTW010000003">
    <property type="protein sequence ID" value="KAJ2680838.1"/>
    <property type="molecule type" value="Genomic_DNA"/>
</dbReference>
<feature type="region of interest" description="Disordered" evidence="1">
    <location>
        <begin position="1"/>
        <end position="22"/>
    </location>
</feature>
<protein>
    <submittedName>
        <fullName evidence="2">Uncharacterized protein</fullName>
    </submittedName>
</protein>
<feature type="compositionally biased region" description="Polar residues" evidence="1">
    <location>
        <begin position="1"/>
        <end position="14"/>
    </location>
</feature>
<dbReference type="Gene3D" id="3.30.710.10">
    <property type="entry name" value="Potassium Channel Kv1.1, Chain A"/>
    <property type="match status" value="1"/>
</dbReference>
<dbReference type="OrthoDB" id="9451547at2759"/>
<feature type="compositionally biased region" description="Low complexity" evidence="1">
    <location>
        <begin position="216"/>
        <end position="241"/>
    </location>
</feature>
<sequence>MADSIITSVTQQTAFPRPHGESASDFLPPQITLNLRGRRFVVDRETLNHLPDSLLNTMFPNGMLHIGRGGYGSYGYGNNDYSYYRGDSDDDSEQTWVDFDPDMLEYVLRGYGEVLEYDLLAPASTSQQNGDEVQATTDTTAEQKSGPDNNDKSSSLSGQGQSSAIENRSENNHNKNGVSPSENDTEDTPAWLNYASDGKANLVVSSDGEKGNGNRSAKPASGESSSAAGAASNGGSAKGAAVPVGETNNDSISTFTDTGSHVNSSSGATQSTSSSAVLNYMRFVADVASHTNGNVQVKEEPHQSLDTGVVYYDRNPLVVLREELDYFVVPSSGRTKGDISDVPGFTLEMAKTRCGELLVEDDSVFEPLERTMQRNLEKWRSKISTEGASDEAQALQSASVIEQQLIDMLCLAGFPRDARWGCRRTEPSKTSVTSLLTVPLDESADQSRMIAAQKLLLFYKKPARKCWWEGEDVNAGDSEHKIDLKLWCRRTWTLELVLI</sequence>